<evidence type="ECO:0000256" key="14">
    <source>
        <dbReference type="ARBA" id="ARBA00023049"/>
    </source>
</evidence>
<dbReference type="FunFam" id="3.40.50.300:FF:000277">
    <property type="entry name" value="ATP-dependent zinc metalloprotease FtsH"/>
    <property type="match status" value="1"/>
</dbReference>
<keyword evidence="6 17" id="KW-0812">Transmembrane</keyword>
<dbReference type="GO" id="GO:0005524">
    <property type="term" value="F:ATP binding"/>
    <property type="evidence" value="ECO:0007669"/>
    <property type="project" value="UniProtKB-KW"/>
</dbReference>
<evidence type="ECO:0000256" key="12">
    <source>
        <dbReference type="ARBA" id="ARBA00022946"/>
    </source>
</evidence>
<dbReference type="FunFam" id="1.10.8.60:FF:000019">
    <property type="entry name" value="AFG3-like AAA ATPase 2"/>
    <property type="match status" value="1"/>
</dbReference>
<evidence type="ECO:0000256" key="13">
    <source>
        <dbReference type="ARBA" id="ARBA00022989"/>
    </source>
</evidence>
<comment type="similarity">
    <text evidence="3">In the C-terminal section; belongs to the peptidase M41 family.</text>
</comment>
<dbReference type="GO" id="GO:0046872">
    <property type="term" value="F:metal ion binding"/>
    <property type="evidence" value="ECO:0007669"/>
    <property type="project" value="UniProtKB-KW"/>
</dbReference>
<dbReference type="InterPro" id="IPR000642">
    <property type="entry name" value="Peptidase_M41"/>
</dbReference>
<keyword evidence="10" id="KW-0862">Zinc</keyword>
<dbReference type="Pfam" id="PF01434">
    <property type="entry name" value="Peptidase_M41"/>
    <property type="match status" value="1"/>
</dbReference>
<dbReference type="SUPFAM" id="SSF140990">
    <property type="entry name" value="FtsH protease domain-like"/>
    <property type="match status" value="1"/>
</dbReference>
<dbReference type="InterPro" id="IPR041569">
    <property type="entry name" value="AAA_lid_3"/>
</dbReference>
<dbReference type="InterPro" id="IPR037219">
    <property type="entry name" value="Peptidase_M41-like"/>
</dbReference>
<keyword evidence="13 17" id="KW-1133">Transmembrane helix</keyword>
<keyword evidence="5" id="KW-0645">Protease</keyword>
<feature type="transmembrane region" description="Helical" evidence="17">
    <location>
        <begin position="119"/>
        <end position="138"/>
    </location>
</feature>
<dbReference type="Gene3D" id="1.20.58.760">
    <property type="entry name" value="Peptidase M41"/>
    <property type="match status" value="1"/>
</dbReference>
<dbReference type="Gene3D" id="1.10.8.60">
    <property type="match status" value="1"/>
</dbReference>
<accession>A0A183SWP9</accession>
<feature type="region of interest" description="Disordered" evidence="16">
    <location>
        <begin position="163"/>
        <end position="203"/>
    </location>
</feature>
<protein>
    <submittedName>
        <fullName evidence="19">AAA domain-containing protein</fullName>
    </submittedName>
</protein>
<feature type="domain" description="AAA+ ATPase" evidence="18">
    <location>
        <begin position="264"/>
        <end position="407"/>
    </location>
</feature>
<dbReference type="GO" id="GO:0034982">
    <property type="term" value="P:mitochondrial protein processing"/>
    <property type="evidence" value="ECO:0007669"/>
    <property type="project" value="TreeGrafter"/>
</dbReference>
<dbReference type="Pfam" id="PF00004">
    <property type="entry name" value="AAA"/>
    <property type="match status" value="1"/>
</dbReference>
<evidence type="ECO:0000256" key="10">
    <source>
        <dbReference type="ARBA" id="ARBA00022833"/>
    </source>
</evidence>
<keyword evidence="11" id="KW-0067">ATP-binding</keyword>
<evidence type="ECO:0000256" key="4">
    <source>
        <dbReference type="ARBA" id="ARBA00010550"/>
    </source>
</evidence>
<dbReference type="Gene3D" id="3.40.50.300">
    <property type="entry name" value="P-loop containing nucleotide triphosphate hydrolases"/>
    <property type="match status" value="1"/>
</dbReference>
<comment type="subcellular location">
    <subcellularLocation>
        <location evidence="2">Membrane</location>
        <topology evidence="2">Multi-pass membrane protein</topology>
    </subcellularLocation>
</comment>
<keyword evidence="15 17" id="KW-0472">Membrane</keyword>
<comment type="similarity">
    <text evidence="4">In the N-terminal section; belongs to the AAA ATPase family.</text>
</comment>
<dbReference type="Gene3D" id="3.40.1690.20">
    <property type="match status" value="1"/>
</dbReference>
<evidence type="ECO:0000313" key="19">
    <source>
        <dbReference type="WBParaSite" id="SSLN_0000898401-mRNA-1"/>
    </source>
</evidence>
<keyword evidence="9" id="KW-0378">Hydrolase</keyword>
<dbReference type="GO" id="GO:0016887">
    <property type="term" value="F:ATP hydrolysis activity"/>
    <property type="evidence" value="ECO:0007669"/>
    <property type="project" value="InterPro"/>
</dbReference>
<evidence type="ECO:0000256" key="16">
    <source>
        <dbReference type="SAM" id="MobiDB-lite"/>
    </source>
</evidence>
<evidence type="ECO:0000256" key="11">
    <source>
        <dbReference type="ARBA" id="ARBA00022840"/>
    </source>
</evidence>
<dbReference type="GO" id="GO:0004176">
    <property type="term" value="F:ATP-dependent peptidase activity"/>
    <property type="evidence" value="ECO:0007669"/>
    <property type="project" value="InterPro"/>
</dbReference>
<keyword evidence="12" id="KW-0809">Transit peptide</keyword>
<dbReference type="Pfam" id="PF17862">
    <property type="entry name" value="AAA_lid_3"/>
    <property type="match status" value="1"/>
</dbReference>
<evidence type="ECO:0000256" key="15">
    <source>
        <dbReference type="ARBA" id="ARBA00023136"/>
    </source>
</evidence>
<comment type="cofactor">
    <cofactor evidence="1">
        <name>Zn(2+)</name>
        <dbReference type="ChEBI" id="CHEBI:29105"/>
    </cofactor>
</comment>
<proteinExistence type="inferred from homology"/>
<keyword evidence="7" id="KW-0479">Metal-binding</keyword>
<evidence type="ECO:0000256" key="7">
    <source>
        <dbReference type="ARBA" id="ARBA00022723"/>
    </source>
</evidence>
<organism evidence="19">
    <name type="scientific">Schistocephalus solidus</name>
    <name type="common">Tapeworm</name>
    <dbReference type="NCBI Taxonomy" id="70667"/>
    <lineage>
        <taxon>Eukaryota</taxon>
        <taxon>Metazoa</taxon>
        <taxon>Spiralia</taxon>
        <taxon>Lophotrochozoa</taxon>
        <taxon>Platyhelminthes</taxon>
        <taxon>Cestoda</taxon>
        <taxon>Eucestoda</taxon>
        <taxon>Diphyllobothriidea</taxon>
        <taxon>Diphyllobothriidae</taxon>
        <taxon>Schistocephalus</taxon>
    </lineage>
</organism>
<dbReference type="PROSITE" id="PS00674">
    <property type="entry name" value="AAA"/>
    <property type="match status" value="1"/>
</dbReference>
<evidence type="ECO:0000256" key="5">
    <source>
        <dbReference type="ARBA" id="ARBA00022670"/>
    </source>
</evidence>
<sequence>LPSGVFWFIFFSSGFTAALAFYIYRVTKPIEVSWRVFSELLARGEVRNIQISQTRSQASVLLHSAQHIDGKIVFVINVPFKETALDFEAKIRALEDRLRISNVEKIPIIVTHDSSMSDFTLPVIISSAVLASLAYMWLRRNPKGLPSQFPAEEAIRAAFGLRQSHTGGQPTKPKQQQQQQQPQPPPSPSSPRRDGPTLGGNYTGGFGSGLPFMDAVPGLTEITPTTTDVTFEDVAGMHASKEEVMEFVHYLRDPAKYQTLGAKLPKGALLLGPPGTGKTLLVKALAHEANVPFFSMAGSEFIEVIGGLGASRIRKLFKAARQRSPSIIFIDEIDSVGRRRSADGAQQQGGGGSEMEQTLNQLLVEMDGMDTTEGTIVFAATNRADLLDKALLRAGRFDRHIYVDLPNLAERKELLDMYLGKYKLTAGLNKTTLRNRLATWTPGMSGADIARLCNEAALIAARRPNIEEGVKDVDFDAALERVIAGAARRSNPLSLMERRIAAVQEAGRALVAALLPKTGLTPFRISIIPRAQSGEPGESLGFTQFIPEEKWLMRADDIADRMAVLLAGRAAEQLVFNVISDASQRYLEKATRLAYKEVREWGMSEAVGNISFSEQSTNQFGVQPFSKRTGALIDSEVSRVIAAASQRAMKLIQKNESKLMRLVDLLLKNESVSAAELKAILEGEESPPAPSAPDLKPAAVRA</sequence>
<dbReference type="GO" id="GO:0004222">
    <property type="term" value="F:metalloendopeptidase activity"/>
    <property type="evidence" value="ECO:0007669"/>
    <property type="project" value="InterPro"/>
</dbReference>
<feature type="region of interest" description="Disordered" evidence="16">
    <location>
        <begin position="682"/>
        <end position="702"/>
    </location>
</feature>
<dbReference type="InterPro" id="IPR003960">
    <property type="entry name" value="ATPase_AAA_CS"/>
</dbReference>
<dbReference type="InterPro" id="IPR050928">
    <property type="entry name" value="ATP-dep_Zn_Metalloprotease"/>
</dbReference>
<dbReference type="WBParaSite" id="SSLN_0000898401-mRNA-1">
    <property type="protein sequence ID" value="SSLN_0000898401-mRNA-1"/>
    <property type="gene ID" value="SSLN_0000898401"/>
</dbReference>
<evidence type="ECO:0000256" key="8">
    <source>
        <dbReference type="ARBA" id="ARBA00022741"/>
    </source>
</evidence>
<feature type="compositionally biased region" description="Low complexity" evidence="16">
    <location>
        <begin position="169"/>
        <end position="181"/>
    </location>
</feature>
<dbReference type="GO" id="GO:0005745">
    <property type="term" value="C:m-AAA complex"/>
    <property type="evidence" value="ECO:0007669"/>
    <property type="project" value="TreeGrafter"/>
</dbReference>
<evidence type="ECO:0000256" key="6">
    <source>
        <dbReference type="ARBA" id="ARBA00022692"/>
    </source>
</evidence>
<evidence type="ECO:0000256" key="1">
    <source>
        <dbReference type="ARBA" id="ARBA00001947"/>
    </source>
</evidence>
<evidence type="ECO:0000256" key="9">
    <source>
        <dbReference type="ARBA" id="ARBA00022801"/>
    </source>
</evidence>
<evidence type="ECO:0000256" key="2">
    <source>
        <dbReference type="ARBA" id="ARBA00004141"/>
    </source>
</evidence>
<feature type="transmembrane region" description="Helical" evidence="17">
    <location>
        <begin position="6"/>
        <end position="24"/>
    </location>
</feature>
<dbReference type="PANTHER" id="PTHR43655:SF8">
    <property type="entry name" value="PARAPLEGIN"/>
    <property type="match status" value="1"/>
</dbReference>
<dbReference type="AlphaFoldDB" id="A0A183SWP9"/>
<dbReference type="InterPro" id="IPR003593">
    <property type="entry name" value="AAA+_ATPase"/>
</dbReference>
<keyword evidence="14" id="KW-0482">Metalloprotease</keyword>
<dbReference type="SMART" id="SM00382">
    <property type="entry name" value="AAA"/>
    <property type="match status" value="1"/>
</dbReference>
<evidence type="ECO:0000256" key="3">
    <source>
        <dbReference type="ARBA" id="ARBA00010044"/>
    </source>
</evidence>
<dbReference type="CDD" id="cd19501">
    <property type="entry name" value="RecA-like_FtsH"/>
    <property type="match status" value="1"/>
</dbReference>
<keyword evidence="8" id="KW-0547">Nucleotide-binding</keyword>
<reference evidence="19" key="1">
    <citation type="submission" date="2016-06" db="UniProtKB">
        <authorList>
            <consortium name="WormBaseParasite"/>
        </authorList>
    </citation>
    <scope>IDENTIFICATION</scope>
</reference>
<dbReference type="PANTHER" id="PTHR43655">
    <property type="entry name" value="ATP-DEPENDENT PROTEASE"/>
    <property type="match status" value="1"/>
</dbReference>
<evidence type="ECO:0000259" key="18">
    <source>
        <dbReference type="SMART" id="SM00382"/>
    </source>
</evidence>
<dbReference type="SUPFAM" id="SSF52540">
    <property type="entry name" value="P-loop containing nucleoside triphosphate hydrolases"/>
    <property type="match status" value="1"/>
</dbReference>
<dbReference type="InterPro" id="IPR027417">
    <property type="entry name" value="P-loop_NTPase"/>
</dbReference>
<evidence type="ECO:0000256" key="17">
    <source>
        <dbReference type="SAM" id="Phobius"/>
    </source>
</evidence>
<name>A0A183SWP9_SCHSO</name>
<dbReference type="InterPro" id="IPR003959">
    <property type="entry name" value="ATPase_AAA_core"/>
</dbReference>